<dbReference type="GO" id="GO:0046872">
    <property type="term" value="F:metal ion binding"/>
    <property type="evidence" value="ECO:0007669"/>
    <property type="project" value="UniProtKB-KW"/>
</dbReference>
<dbReference type="InterPro" id="IPR024185">
    <property type="entry name" value="FTHF_cligase-like_sf"/>
</dbReference>
<reference evidence="5 6" key="1">
    <citation type="submission" date="2019-06" db="EMBL/GenBank/DDBJ databases">
        <title>Whole genome shotgun sequence of Acetobacter orleanensis NBRC 13752.</title>
        <authorList>
            <person name="Hosoyama A."/>
            <person name="Uohara A."/>
            <person name="Ohji S."/>
            <person name="Ichikawa N."/>
        </authorList>
    </citation>
    <scope>NUCLEOTIDE SEQUENCE [LARGE SCALE GENOMIC DNA]</scope>
    <source>
        <strain evidence="5 6">NBRC 13752</strain>
    </source>
</reference>
<proteinExistence type="inferred from homology"/>
<dbReference type="AlphaFoldDB" id="A0A4Y3TNN8"/>
<keyword evidence="3 4" id="KW-0067">ATP-binding</keyword>
<evidence type="ECO:0000313" key="6">
    <source>
        <dbReference type="Proteomes" id="UP000317617"/>
    </source>
</evidence>
<keyword evidence="2 4" id="KW-0547">Nucleotide-binding</keyword>
<comment type="similarity">
    <text evidence="1 4">Belongs to the 5-formyltetrahydrofolate cyclo-ligase family.</text>
</comment>
<dbReference type="EMBL" id="BJMU01000010">
    <property type="protein sequence ID" value="GEB83353.1"/>
    <property type="molecule type" value="Genomic_DNA"/>
</dbReference>
<evidence type="ECO:0000256" key="2">
    <source>
        <dbReference type="ARBA" id="ARBA00022741"/>
    </source>
</evidence>
<keyword evidence="4" id="KW-0479">Metal-binding</keyword>
<sequence>MALVTLSGAHLHTQVLEVERPTAMAASHSPTSHLSDPPAIAEAKQAQRARCLSILQARPAGVDAVLCARLADTLLATVSQHIACVWPLPHEIDLRPLCHRLSTAGRHVLLPDTPPRGQPLTFRLWTPQSPMLRGRFGTQVPDGPLMTPDLVLVPLLGFDRTGNRLGYGGGYYDRTLATLPGIRTVGYALAAQEVERLPTGPHDQPLSCLVTEQETLHFASL</sequence>
<evidence type="ECO:0000313" key="5">
    <source>
        <dbReference type="EMBL" id="GEB83353.1"/>
    </source>
</evidence>
<gene>
    <name evidence="5" type="ORF">AOR01nite_18300</name>
</gene>
<dbReference type="EC" id="6.3.3.2" evidence="4"/>
<dbReference type="PANTHER" id="PTHR23407">
    <property type="entry name" value="ATPASE INHIBITOR/5-FORMYLTETRAHYDROFOLATE CYCLO-LIGASE"/>
    <property type="match status" value="1"/>
</dbReference>
<dbReference type="InterPro" id="IPR037171">
    <property type="entry name" value="NagB/RpiA_transferase-like"/>
</dbReference>
<dbReference type="InterPro" id="IPR002698">
    <property type="entry name" value="FTHF_cligase"/>
</dbReference>
<dbReference type="GO" id="GO:0005524">
    <property type="term" value="F:ATP binding"/>
    <property type="evidence" value="ECO:0007669"/>
    <property type="project" value="UniProtKB-KW"/>
</dbReference>
<dbReference type="Pfam" id="PF01812">
    <property type="entry name" value="5-FTHF_cyc-lig"/>
    <property type="match status" value="1"/>
</dbReference>
<comment type="cofactor">
    <cofactor evidence="4">
        <name>Mg(2+)</name>
        <dbReference type="ChEBI" id="CHEBI:18420"/>
    </cofactor>
</comment>
<protein>
    <recommendedName>
        <fullName evidence="4">5-formyltetrahydrofolate cyclo-ligase</fullName>
        <ecNumber evidence="4">6.3.3.2</ecNumber>
    </recommendedName>
</protein>
<dbReference type="NCBIfam" id="TIGR02727">
    <property type="entry name" value="MTHFS_bact"/>
    <property type="match status" value="1"/>
</dbReference>
<dbReference type="Proteomes" id="UP000317617">
    <property type="component" value="Unassembled WGS sequence"/>
</dbReference>
<name>A0A4Y3TNN8_9PROT</name>
<dbReference type="GO" id="GO:0009396">
    <property type="term" value="P:folic acid-containing compound biosynthetic process"/>
    <property type="evidence" value="ECO:0007669"/>
    <property type="project" value="TreeGrafter"/>
</dbReference>
<dbReference type="GO" id="GO:0035999">
    <property type="term" value="P:tetrahydrofolate interconversion"/>
    <property type="evidence" value="ECO:0007669"/>
    <property type="project" value="TreeGrafter"/>
</dbReference>
<organism evidence="5 6">
    <name type="scientific">Acetobacter orleanensis</name>
    <dbReference type="NCBI Taxonomy" id="104099"/>
    <lineage>
        <taxon>Bacteria</taxon>
        <taxon>Pseudomonadati</taxon>
        <taxon>Pseudomonadota</taxon>
        <taxon>Alphaproteobacteria</taxon>
        <taxon>Acetobacterales</taxon>
        <taxon>Acetobacteraceae</taxon>
        <taxon>Acetobacter</taxon>
    </lineage>
</organism>
<dbReference type="SUPFAM" id="SSF100950">
    <property type="entry name" value="NagB/RpiA/CoA transferase-like"/>
    <property type="match status" value="1"/>
</dbReference>
<dbReference type="Gene3D" id="3.40.50.10420">
    <property type="entry name" value="NagB/RpiA/CoA transferase-like"/>
    <property type="match status" value="1"/>
</dbReference>
<evidence type="ECO:0000256" key="3">
    <source>
        <dbReference type="ARBA" id="ARBA00022840"/>
    </source>
</evidence>
<accession>A0A4Y3TNN8</accession>
<keyword evidence="4" id="KW-0460">Magnesium</keyword>
<dbReference type="STRING" id="104099.AD949_00770"/>
<keyword evidence="6" id="KW-1185">Reference proteome</keyword>
<comment type="catalytic activity">
    <reaction evidence="4">
        <text>(6S)-5-formyl-5,6,7,8-tetrahydrofolate + ATP = (6R)-5,10-methenyltetrahydrofolate + ADP + phosphate</text>
        <dbReference type="Rhea" id="RHEA:10488"/>
        <dbReference type="ChEBI" id="CHEBI:30616"/>
        <dbReference type="ChEBI" id="CHEBI:43474"/>
        <dbReference type="ChEBI" id="CHEBI:57455"/>
        <dbReference type="ChEBI" id="CHEBI:57457"/>
        <dbReference type="ChEBI" id="CHEBI:456216"/>
        <dbReference type="EC" id="6.3.3.2"/>
    </reaction>
</comment>
<evidence type="ECO:0000256" key="4">
    <source>
        <dbReference type="RuleBase" id="RU361279"/>
    </source>
</evidence>
<dbReference type="PANTHER" id="PTHR23407:SF1">
    <property type="entry name" value="5-FORMYLTETRAHYDROFOLATE CYCLO-LIGASE"/>
    <property type="match status" value="1"/>
</dbReference>
<evidence type="ECO:0000256" key="1">
    <source>
        <dbReference type="ARBA" id="ARBA00010638"/>
    </source>
</evidence>
<comment type="caution">
    <text evidence="5">The sequence shown here is derived from an EMBL/GenBank/DDBJ whole genome shotgun (WGS) entry which is preliminary data.</text>
</comment>
<dbReference type="GO" id="GO:0030272">
    <property type="term" value="F:5-formyltetrahydrofolate cyclo-ligase activity"/>
    <property type="evidence" value="ECO:0007669"/>
    <property type="project" value="UniProtKB-EC"/>
</dbReference>